<dbReference type="Pfam" id="PF01613">
    <property type="entry name" value="Flavin_Reduct"/>
    <property type="match status" value="1"/>
</dbReference>
<evidence type="ECO:0000313" key="3">
    <source>
        <dbReference type="EMBL" id="MYR34611.1"/>
    </source>
</evidence>
<feature type="domain" description="Flavin reductase like" evidence="2">
    <location>
        <begin position="23"/>
        <end position="168"/>
    </location>
</feature>
<comment type="caution">
    <text evidence="3">The sequence shown here is derived from an EMBL/GenBank/DDBJ whole genome shotgun (WGS) entry which is preliminary data.</text>
</comment>
<dbReference type="AlphaFoldDB" id="A0A7K2IXA9"/>
<evidence type="ECO:0000313" key="4">
    <source>
        <dbReference type="Proteomes" id="UP000467124"/>
    </source>
</evidence>
<dbReference type="PANTHER" id="PTHR30466">
    <property type="entry name" value="FLAVIN REDUCTASE"/>
    <property type="match status" value="1"/>
</dbReference>
<dbReference type="InterPro" id="IPR050268">
    <property type="entry name" value="NADH-dep_flavin_reductase"/>
</dbReference>
<dbReference type="InterPro" id="IPR012349">
    <property type="entry name" value="Split_barrel_FMN-bd"/>
</dbReference>
<name>A0A7K2IXA9_9ACTN</name>
<dbReference type="Gene3D" id="2.30.110.10">
    <property type="entry name" value="Electron Transport, Fmn-binding Protein, Chain A"/>
    <property type="match status" value="1"/>
</dbReference>
<dbReference type="PANTHER" id="PTHR30466:SF1">
    <property type="entry name" value="FMN REDUCTASE (NADH) RUTF"/>
    <property type="match status" value="1"/>
</dbReference>
<protein>
    <submittedName>
        <fullName evidence="3">Flavin reductase</fullName>
    </submittedName>
</protein>
<dbReference type="SUPFAM" id="SSF50475">
    <property type="entry name" value="FMN-binding split barrel"/>
    <property type="match status" value="1"/>
</dbReference>
<evidence type="ECO:0000259" key="2">
    <source>
        <dbReference type="SMART" id="SM00903"/>
    </source>
</evidence>
<sequence>MSVAETTTRTGATFEADRLRAVMRNHPAGVVVITADVEGRPVGLTATSFTSVSLDPPLVSFYIAESSTTWPDLRRAPVFGVHLLAADQAGTAARFAAKGVDRFTAPTSWRPGPAGVPLLEGATAHLVCEWYETRAIGDHVLVVGRVAHAGVVSETAPPLVHHRGTFGSVTPSA</sequence>
<dbReference type="EMBL" id="WWHY01000001">
    <property type="protein sequence ID" value="MYR34611.1"/>
    <property type="molecule type" value="Genomic_DNA"/>
</dbReference>
<gene>
    <name evidence="3" type="ORF">GTW20_20760</name>
</gene>
<dbReference type="SMART" id="SM00903">
    <property type="entry name" value="Flavin_Reduct"/>
    <property type="match status" value="1"/>
</dbReference>
<evidence type="ECO:0000256" key="1">
    <source>
        <dbReference type="ARBA" id="ARBA00023002"/>
    </source>
</evidence>
<reference evidence="3 4" key="1">
    <citation type="journal article" date="2019" name="Nat. Commun.">
        <title>The antimicrobial potential of Streptomyces from insect microbiomes.</title>
        <authorList>
            <person name="Chevrette M.G."/>
            <person name="Carlson C.M."/>
            <person name="Ortega H.E."/>
            <person name="Thomas C."/>
            <person name="Ananiev G.E."/>
            <person name="Barns K.J."/>
            <person name="Book A.J."/>
            <person name="Cagnazzo J."/>
            <person name="Carlos C."/>
            <person name="Flanigan W."/>
            <person name="Grubbs K.J."/>
            <person name="Horn H.A."/>
            <person name="Hoffmann F.M."/>
            <person name="Klassen J.L."/>
            <person name="Knack J.J."/>
            <person name="Lewin G.R."/>
            <person name="McDonald B.R."/>
            <person name="Muller L."/>
            <person name="Melo W.G.P."/>
            <person name="Pinto-Tomas A.A."/>
            <person name="Schmitz A."/>
            <person name="Wendt-Pienkowski E."/>
            <person name="Wildman S."/>
            <person name="Zhao M."/>
            <person name="Zhang F."/>
            <person name="Bugni T.S."/>
            <person name="Andes D.R."/>
            <person name="Pupo M.T."/>
            <person name="Currie C.R."/>
        </authorList>
    </citation>
    <scope>NUCLEOTIDE SEQUENCE [LARGE SCALE GENOMIC DNA]</scope>
    <source>
        <strain evidence="3 4">SID5840</strain>
    </source>
</reference>
<dbReference type="RefSeq" id="WP_161111609.1">
    <property type="nucleotide sequence ID" value="NZ_WWHY01000001.1"/>
</dbReference>
<dbReference type="GO" id="GO:0006208">
    <property type="term" value="P:pyrimidine nucleobase catabolic process"/>
    <property type="evidence" value="ECO:0007669"/>
    <property type="project" value="TreeGrafter"/>
</dbReference>
<dbReference type="Proteomes" id="UP000467124">
    <property type="component" value="Unassembled WGS sequence"/>
</dbReference>
<dbReference type="InterPro" id="IPR002563">
    <property type="entry name" value="Flavin_Rdtase-like_dom"/>
</dbReference>
<accession>A0A7K2IXA9</accession>
<dbReference type="GO" id="GO:0010181">
    <property type="term" value="F:FMN binding"/>
    <property type="evidence" value="ECO:0007669"/>
    <property type="project" value="InterPro"/>
</dbReference>
<keyword evidence="1" id="KW-0560">Oxidoreductase</keyword>
<proteinExistence type="predicted"/>
<dbReference type="GO" id="GO:0042602">
    <property type="term" value="F:riboflavin reductase (NADPH) activity"/>
    <property type="evidence" value="ECO:0007669"/>
    <property type="project" value="TreeGrafter"/>
</dbReference>
<organism evidence="3 4">
    <name type="scientific">Nocardiopsis alba</name>
    <dbReference type="NCBI Taxonomy" id="53437"/>
    <lineage>
        <taxon>Bacteria</taxon>
        <taxon>Bacillati</taxon>
        <taxon>Actinomycetota</taxon>
        <taxon>Actinomycetes</taxon>
        <taxon>Streptosporangiales</taxon>
        <taxon>Nocardiopsidaceae</taxon>
        <taxon>Nocardiopsis</taxon>
    </lineage>
</organism>